<dbReference type="Proteomes" id="UP001159363">
    <property type="component" value="Chromosome 5"/>
</dbReference>
<organism evidence="2 3">
    <name type="scientific">Dryococelus australis</name>
    <dbReference type="NCBI Taxonomy" id="614101"/>
    <lineage>
        <taxon>Eukaryota</taxon>
        <taxon>Metazoa</taxon>
        <taxon>Ecdysozoa</taxon>
        <taxon>Arthropoda</taxon>
        <taxon>Hexapoda</taxon>
        <taxon>Insecta</taxon>
        <taxon>Pterygota</taxon>
        <taxon>Neoptera</taxon>
        <taxon>Polyneoptera</taxon>
        <taxon>Phasmatodea</taxon>
        <taxon>Verophasmatodea</taxon>
        <taxon>Anareolatae</taxon>
        <taxon>Phasmatidae</taxon>
        <taxon>Eurycanthinae</taxon>
        <taxon>Dryococelus</taxon>
    </lineage>
</organism>
<evidence type="ECO:0000256" key="1">
    <source>
        <dbReference type="SAM" id="MobiDB-lite"/>
    </source>
</evidence>
<sequence length="615" mass="68719">MSLVGGFSQGSPVSLPLHSGTAPYSPRSTLIGSQDLDVKEPSKSSHYTYRDVYILTDNTISTKHAAQQGHAVKLPVKGKVNVLNAYDCEAGSAARSWVKNAPTLCRFQCAYTRLSHKVGVRFTHDLVALAGPRAAQSRGWRLVRLLASHQGEPGYIPGGLAPALSHVGLVPNDAAGRRVFSGIPHFPPALHSYIGPYSPRFTIISSQDRNDNSRPNLPTSPITFALYFFSLFIVSRILLAADINYYRISPCIELHSRPDTGSRTRGTPVGVPYVGYDIEPWLLLRRRKAGCFAEWQRRQDICKWVSRRYRATEDVSQSGARTTRSSIPRQMSQAVSMQPDDSDMKRLQAEIGKLKEETANLSIRKQNPLPQERCQIDMQQGRQRVLTNLAYEGVVCNSPMDKQKRSRDVSRAMFNKVVPTQPYTKIASYNTCSNGIVTTSVRPPPNTYQEVPHSNSKCSAPSTHDRMQRREKHSPVNREVEQRVQRIAKSRRPPPRAHARITALHAEVPVKLRGSQFIGPVSKAQNKCALCCYVGRKAYNCTLFPNQKFEFRTDVGTFFRNLKNTFGTGHTKVHVSANARQHRVNQEVKLGGHKDGNNETHSRNLLTRTSSQTQG</sequence>
<feature type="compositionally biased region" description="Basic and acidic residues" evidence="1">
    <location>
        <begin position="463"/>
        <end position="480"/>
    </location>
</feature>
<feature type="compositionally biased region" description="Polar residues" evidence="1">
    <location>
        <begin position="446"/>
        <end position="462"/>
    </location>
</feature>
<name>A0ABQ9HBT8_9NEOP</name>
<keyword evidence="3" id="KW-1185">Reference proteome</keyword>
<reference evidence="2 3" key="1">
    <citation type="submission" date="2023-02" db="EMBL/GenBank/DDBJ databases">
        <title>LHISI_Scaffold_Assembly.</title>
        <authorList>
            <person name="Stuart O.P."/>
            <person name="Cleave R."/>
            <person name="Magrath M.J.L."/>
            <person name="Mikheyev A.S."/>
        </authorList>
    </citation>
    <scope>NUCLEOTIDE SEQUENCE [LARGE SCALE GENOMIC DNA]</scope>
    <source>
        <strain evidence="2">Daus_M_001</strain>
        <tissue evidence="2">Leg muscle</tissue>
    </source>
</reference>
<feature type="region of interest" description="Disordered" evidence="1">
    <location>
        <begin position="588"/>
        <end position="615"/>
    </location>
</feature>
<feature type="compositionally biased region" description="Polar residues" evidence="1">
    <location>
        <begin position="603"/>
        <end position="615"/>
    </location>
</feature>
<accession>A0ABQ9HBT8</accession>
<evidence type="ECO:0000313" key="2">
    <source>
        <dbReference type="EMBL" id="KAJ8881787.1"/>
    </source>
</evidence>
<proteinExistence type="predicted"/>
<dbReference type="EMBL" id="JARBHB010000006">
    <property type="protein sequence ID" value="KAJ8881787.1"/>
    <property type="molecule type" value="Genomic_DNA"/>
</dbReference>
<feature type="compositionally biased region" description="Basic and acidic residues" evidence="1">
    <location>
        <begin position="588"/>
        <end position="602"/>
    </location>
</feature>
<protein>
    <submittedName>
        <fullName evidence="2">Uncharacterized protein</fullName>
    </submittedName>
</protein>
<comment type="caution">
    <text evidence="2">The sequence shown here is derived from an EMBL/GenBank/DDBJ whole genome shotgun (WGS) entry which is preliminary data.</text>
</comment>
<feature type="region of interest" description="Disordered" evidence="1">
    <location>
        <begin position="446"/>
        <end position="480"/>
    </location>
</feature>
<gene>
    <name evidence="2" type="ORF">PR048_018273</name>
</gene>
<evidence type="ECO:0000313" key="3">
    <source>
        <dbReference type="Proteomes" id="UP001159363"/>
    </source>
</evidence>